<evidence type="ECO:0000313" key="2">
    <source>
        <dbReference type="EMBL" id="KAE9399613.1"/>
    </source>
</evidence>
<keyword evidence="1" id="KW-1133">Transmembrane helix</keyword>
<feature type="transmembrane region" description="Helical" evidence="1">
    <location>
        <begin position="88"/>
        <end position="107"/>
    </location>
</feature>
<organism evidence="2 3">
    <name type="scientific">Gymnopus androsaceus JB14</name>
    <dbReference type="NCBI Taxonomy" id="1447944"/>
    <lineage>
        <taxon>Eukaryota</taxon>
        <taxon>Fungi</taxon>
        <taxon>Dikarya</taxon>
        <taxon>Basidiomycota</taxon>
        <taxon>Agaricomycotina</taxon>
        <taxon>Agaricomycetes</taxon>
        <taxon>Agaricomycetidae</taxon>
        <taxon>Agaricales</taxon>
        <taxon>Marasmiineae</taxon>
        <taxon>Omphalotaceae</taxon>
        <taxon>Gymnopus</taxon>
    </lineage>
</organism>
<proteinExistence type="predicted"/>
<keyword evidence="1" id="KW-0472">Membrane</keyword>
<reference evidence="2" key="1">
    <citation type="journal article" date="2019" name="Environ. Microbiol.">
        <title>Fungal ecological strategies reflected in gene transcription - a case study of two litter decomposers.</title>
        <authorList>
            <person name="Barbi F."/>
            <person name="Kohler A."/>
            <person name="Barry K."/>
            <person name="Baskaran P."/>
            <person name="Daum C."/>
            <person name="Fauchery L."/>
            <person name="Ihrmark K."/>
            <person name="Kuo A."/>
            <person name="LaButti K."/>
            <person name="Lipzen A."/>
            <person name="Morin E."/>
            <person name="Grigoriev I.V."/>
            <person name="Henrissat B."/>
            <person name="Lindahl B."/>
            <person name="Martin F."/>
        </authorList>
    </citation>
    <scope>NUCLEOTIDE SEQUENCE</scope>
    <source>
        <strain evidence="2">JB14</strain>
    </source>
</reference>
<dbReference type="OrthoDB" id="2744793at2759"/>
<evidence type="ECO:0000313" key="3">
    <source>
        <dbReference type="Proteomes" id="UP000799118"/>
    </source>
</evidence>
<feature type="transmembrane region" description="Helical" evidence="1">
    <location>
        <begin position="199"/>
        <end position="223"/>
    </location>
</feature>
<dbReference type="EMBL" id="ML769467">
    <property type="protein sequence ID" value="KAE9399613.1"/>
    <property type="molecule type" value="Genomic_DNA"/>
</dbReference>
<feature type="transmembrane region" description="Helical" evidence="1">
    <location>
        <begin position="56"/>
        <end position="76"/>
    </location>
</feature>
<gene>
    <name evidence="2" type="ORF">BT96DRAFT_993798</name>
</gene>
<feature type="transmembrane region" description="Helical" evidence="1">
    <location>
        <begin position="119"/>
        <end position="143"/>
    </location>
</feature>
<name>A0A6A4HNM9_9AGAR</name>
<protein>
    <submittedName>
        <fullName evidence="2">Uncharacterized protein</fullName>
    </submittedName>
</protein>
<feature type="transmembrane region" description="Helical" evidence="1">
    <location>
        <begin position="163"/>
        <end position="187"/>
    </location>
</feature>
<keyword evidence="3" id="KW-1185">Reference proteome</keyword>
<dbReference type="Proteomes" id="UP000799118">
    <property type="component" value="Unassembled WGS sequence"/>
</dbReference>
<sequence>MILLAGFVLAFLHTWATLATDLVILKIGLVVTLPGGLMAQEMAADSESLIHVALPFQAWFGNLTLLVADAFIVWRAWAIWRENMIIKWILIILLLLDIGVSIADGILDTMGEANSTITLDWVSAVLNLAVNVAATLLIVYRAWKHHKSVQEISRRRKTRVEAILLIFIESGVIFGVIQTLSIIFQALEVHAILFSPVDIASVFISILFIYTAAINPVALVLLVQTGNTYEDTYHQEEIPEATEQLSLELTSAHAAVS</sequence>
<accession>A0A6A4HNM9</accession>
<evidence type="ECO:0000256" key="1">
    <source>
        <dbReference type="SAM" id="Phobius"/>
    </source>
</evidence>
<keyword evidence="1" id="KW-0812">Transmembrane</keyword>
<dbReference type="AlphaFoldDB" id="A0A6A4HNM9"/>